<comment type="catalytic activity">
    <reaction evidence="1">
        <text>Hydrolyzes single-stranded DNA or mismatched double-stranded DNA and polynucleotides, releasing free uracil.</text>
        <dbReference type="EC" id="3.2.2.27"/>
    </reaction>
</comment>
<dbReference type="STRING" id="76731.RD2015_640"/>
<dbReference type="OrthoDB" id="5290748at2"/>
<keyword evidence="6" id="KW-0479">Metal-binding</keyword>
<keyword evidence="8" id="KW-0378">Hydrolase</keyword>
<evidence type="ECO:0000256" key="7">
    <source>
        <dbReference type="ARBA" id="ARBA00022763"/>
    </source>
</evidence>
<evidence type="ECO:0000256" key="4">
    <source>
        <dbReference type="ARBA" id="ARBA00019403"/>
    </source>
</evidence>
<dbReference type="SMART" id="SM00986">
    <property type="entry name" value="UDG"/>
    <property type="match status" value="1"/>
</dbReference>
<feature type="compositionally biased region" description="Low complexity" evidence="12">
    <location>
        <begin position="64"/>
        <end position="88"/>
    </location>
</feature>
<dbReference type="GO" id="GO:0006281">
    <property type="term" value="P:DNA repair"/>
    <property type="evidence" value="ECO:0007669"/>
    <property type="project" value="UniProtKB-KW"/>
</dbReference>
<organism evidence="13 14">
    <name type="scientific">Roseateles depolymerans</name>
    <dbReference type="NCBI Taxonomy" id="76731"/>
    <lineage>
        <taxon>Bacteria</taxon>
        <taxon>Pseudomonadati</taxon>
        <taxon>Pseudomonadota</taxon>
        <taxon>Betaproteobacteria</taxon>
        <taxon>Burkholderiales</taxon>
        <taxon>Sphaerotilaceae</taxon>
        <taxon>Roseateles</taxon>
    </lineage>
</organism>
<feature type="region of interest" description="Disordered" evidence="12">
    <location>
        <begin position="64"/>
        <end position="110"/>
    </location>
</feature>
<evidence type="ECO:0000256" key="11">
    <source>
        <dbReference type="ARBA" id="ARBA00023204"/>
    </source>
</evidence>
<dbReference type="InterPro" id="IPR005273">
    <property type="entry name" value="Ura-DNA_glyco_family4"/>
</dbReference>
<dbReference type="EC" id="3.2.2.27" evidence="3"/>
<keyword evidence="7" id="KW-0227">DNA damage</keyword>
<dbReference type="SMART" id="SM00987">
    <property type="entry name" value="UreE_C"/>
    <property type="match status" value="1"/>
</dbReference>
<dbReference type="SUPFAM" id="SSF52141">
    <property type="entry name" value="Uracil-DNA glycosylase-like"/>
    <property type="match status" value="1"/>
</dbReference>
<name>A0A0U2TYB0_9BURK</name>
<keyword evidence="5" id="KW-0004">4Fe-4S</keyword>
<evidence type="ECO:0000256" key="12">
    <source>
        <dbReference type="SAM" id="MobiDB-lite"/>
    </source>
</evidence>
<evidence type="ECO:0000256" key="5">
    <source>
        <dbReference type="ARBA" id="ARBA00022485"/>
    </source>
</evidence>
<dbReference type="GO" id="GO:0004844">
    <property type="term" value="F:uracil DNA N-glycosylase activity"/>
    <property type="evidence" value="ECO:0007669"/>
    <property type="project" value="UniProtKB-EC"/>
</dbReference>
<dbReference type="PANTHER" id="PTHR33693:SF1">
    <property type="entry name" value="TYPE-4 URACIL-DNA GLYCOSYLASE"/>
    <property type="match status" value="1"/>
</dbReference>
<evidence type="ECO:0000256" key="2">
    <source>
        <dbReference type="ARBA" id="ARBA00006521"/>
    </source>
</evidence>
<dbReference type="CDD" id="cd10030">
    <property type="entry name" value="UDG-F4_TTUDGA_SPO1dp_like"/>
    <property type="match status" value="1"/>
</dbReference>
<keyword evidence="10" id="KW-0411">Iron-sulfur</keyword>
<evidence type="ECO:0000256" key="3">
    <source>
        <dbReference type="ARBA" id="ARBA00012030"/>
    </source>
</evidence>
<keyword evidence="11" id="KW-0234">DNA repair</keyword>
<evidence type="ECO:0000313" key="13">
    <source>
        <dbReference type="EMBL" id="ALV05137.1"/>
    </source>
</evidence>
<dbReference type="GO" id="GO:0051539">
    <property type="term" value="F:4 iron, 4 sulfur cluster binding"/>
    <property type="evidence" value="ECO:0007669"/>
    <property type="project" value="UniProtKB-KW"/>
</dbReference>
<evidence type="ECO:0000256" key="9">
    <source>
        <dbReference type="ARBA" id="ARBA00023004"/>
    </source>
</evidence>
<dbReference type="InterPro" id="IPR005122">
    <property type="entry name" value="Uracil-DNA_glycosylase-like"/>
</dbReference>
<dbReference type="InterPro" id="IPR036895">
    <property type="entry name" value="Uracil-DNA_glycosylase-like_sf"/>
</dbReference>
<evidence type="ECO:0000313" key="14">
    <source>
        <dbReference type="Proteomes" id="UP000060699"/>
    </source>
</evidence>
<evidence type="ECO:0000256" key="8">
    <source>
        <dbReference type="ARBA" id="ARBA00022801"/>
    </source>
</evidence>
<dbReference type="PATRIC" id="fig|76731.3.peg.651"/>
<keyword evidence="9" id="KW-0408">Iron</keyword>
<reference evidence="13 14" key="1">
    <citation type="submission" date="2015-12" db="EMBL/GenBank/DDBJ databases">
        <title>Complete genome of Roseateles depolymerans KCTC 42856.</title>
        <authorList>
            <person name="Kim K.M."/>
        </authorList>
    </citation>
    <scope>NUCLEOTIDE SEQUENCE [LARGE SCALE GENOMIC DNA]</scope>
    <source>
        <strain evidence="13 14">KCTC 42856</strain>
    </source>
</reference>
<sequence>MSWSDRQRRMLEAMGLKIWVPPSVGAAQAVPVGEASGADAADGETAGVRPGAVPRERVAAQAPSAAVAVAERPRAPVQARAADRAAPGSAGGPPPAQAQTERAAGPTAERAADVLSRALPAAVGDAVGATTQADRTGLSRQAIASLDWDGLRDAVSQCRACGLCETRKNTVFGVGHSQAHWMIIGEAPGEQEDLQGEPFVGPAGKLLDNMLRALGLSRGEGPPEQQVFIANTLKCRPPRNRNPDPAELAQCEPFLQRQIELIQPRIILAMGRFAVQQLLQSQEAIGRLRGRVHRYQGVPLVVTYHPAYLLRNLPDKARAWEDLCLARQTLASGGGRPEAE</sequence>
<dbReference type="Gene3D" id="3.40.470.10">
    <property type="entry name" value="Uracil-DNA glycosylase-like domain"/>
    <property type="match status" value="1"/>
</dbReference>
<dbReference type="GO" id="GO:0046872">
    <property type="term" value="F:metal ion binding"/>
    <property type="evidence" value="ECO:0007669"/>
    <property type="project" value="UniProtKB-KW"/>
</dbReference>
<dbReference type="Pfam" id="PF03167">
    <property type="entry name" value="UDG"/>
    <property type="match status" value="1"/>
</dbReference>
<proteinExistence type="inferred from homology"/>
<evidence type="ECO:0000256" key="10">
    <source>
        <dbReference type="ARBA" id="ARBA00023014"/>
    </source>
</evidence>
<dbReference type="RefSeq" id="WP_058933665.1">
    <property type="nucleotide sequence ID" value="NZ_CP013729.1"/>
</dbReference>
<accession>A0A0U2TYB0</accession>
<gene>
    <name evidence="13" type="ORF">RD2015_640</name>
</gene>
<comment type="similarity">
    <text evidence="2">Belongs to the uracil-DNA glycosylase (UDG) superfamily. Type 4 (UDGa) family.</text>
</comment>
<dbReference type="KEGG" id="rdp:RD2015_640"/>
<dbReference type="AlphaFoldDB" id="A0A0U2TYB0"/>
<dbReference type="InterPro" id="IPR051536">
    <property type="entry name" value="UDG_Type-4/5"/>
</dbReference>
<dbReference type="PANTHER" id="PTHR33693">
    <property type="entry name" value="TYPE-5 URACIL-DNA GLYCOSYLASE"/>
    <property type="match status" value="1"/>
</dbReference>
<protein>
    <recommendedName>
        <fullName evidence="4">Type-4 uracil-DNA glycosylase</fullName>
        <ecNumber evidence="3">3.2.2.27</ecNumber>
    </recommendedName>
</protein>
<evidence type="ECO:0000256" key="6">
    <source>
        <dbReference type="ARBA" id="ARBA00022723"/>
    </source>
</evidence>
<dbReference type="NCBIfam" id="TIGR00758">
    <property type="entry name" value="UDG_fam4"/>
    <property type="match status" value="1"/>
</dbReference>
<evidence type="ECO:0000256" key="1">
    <source>
        <dbReference type="ARBA" id="ARBA00001400"/>
    </source>
</evidence>
<keyword evidence="14" id="KW-1185">Reference proteome</keyword>
<dbReference type="Proteomes" id="UP000060699">
    <property type="component" value="Chromosome"/>
</dbReference>
<dbReference type="EMBL" id="CP013729">
    <property type="protein sequence ID" value="ALV05137.1"/>
    <property type="molecule type" value="Genomic_DNA"/>
</dbReference>